<evidence type="ECO:0000259" key="3">
    <source>
        <dbReference type="Pfam" id="PF02979"/>
    </source>
</evidence>
<dbReference type="EMBL" id="GL832961">
    <property type="protein sequence ID" value="EGD82688.1"/>
    <property type="molecule type" value="Genomic_DNA"/>
</dbReference>
<dbReference type="RefSeq" id="XP_004995924.1">
    <property type="nucleotide sequence ID" value="XM_004995867.1"/>
</dbReference>
<evidence type="ECO:0000313" key="5">
    <source>
        <dbReference type="Proteomes" id="UP000007799"/>
    </source>
</evidence>
<dbReference type="GO" id="GO:0003824">
    <property type="term" value="F:catalytic activity"/>
    <property type="evidence" value="ECO:0007669"/>
    <property type="project" value="InterPro"/>
</dbReference>
<dbReference type="Proteomes" id="UP000007799">
    <property type="component" value="Unassembled WGS sequence"/>
</dbReference>
<keyword evidence="1" id="KW-0479">Metal-binding</keyword>
<dbReference type="eggNOG" id="ENOG502S164">
    <property type="taxonomic scope" value="Eukaryota"/>
</dbReference>
<evidence type="ECO:0000259" key="2">
    <source>
        <dbReference type="Pfam" id="PF02211"/>
    </source>
</evidence>
<gene>
    <name evidence="4" type="ORF">PTSG_03349</name>
</gene>
<dbReference type="Gene3D" id="2.30.30.50">
    <property type="match status" value="1"/>
</dbReference>
<dbReference type="Gene3D" id="3.90.330.10">
    <property type="entry name" value="Nitrile hydratase alpha /Thiocyanate hydrolase gamma"/>
    <property type="match status" value="1"/>
</dbReference>
<dbReference type="OrthoDB" id="76388at2759"/>
<feature type="domain" description="Nitrile hydratase alpha/Thiocyanate hydrolase gamma" evidence="3">
    <location>
        <begin position="206"/>
        <end position="405"/>
    </location>
</feature>
<dbReference type="InterPro" id="IPR008990">
    <property type="entry name" value="Elect_transpt_acc-like_dom_sf"/>
</dbReference>
<keyword evidence="5" id="KW-1185">Reference proteome</keyword>
<dbReference type="InterPro" id="IPR024690">
    <property type="entry name" value="CN_hydtase_beta_dom_C"/>
</dbReference>
<dbReference type="Pfam" id="PF02211">
    <property type="entry name" value="NHase_beta_C"/>
    <property type="match status" value="1"/>
</dbReference>
<dbReference type="Pfam" id="PF02979">
    <property type="entry name" value="NHase_alpha"/>
    <property type="match status" value="1"/>
</dbReference>
<reference evidence="4" key="1">
    <citation type="submission" date="2009-08" db="EMBL/GenBank/DDBJ databases">
        <title>Annotation of Salpingoeca rosetta.</title>
        <authorList>
            <consortium name="The Broad Institute Genome Sequencing Platform"/>
            <person name="Russ C."/>
            <person name="Cuomo C."/>
            <person name="Burger G."/>
            <person name="Gray M.W."/>
            <person name="Holland P.W.H."/>
            <person name="King N."/>
            <person name="Lang F.B.F."/>
            <person name="Roger A.J."/>
            <person name="Ruiz-Trillo I."/>
            <person name="Young S.K."/>
            <person name="Zeng Q."/>
            <person name="Gargeya S."/>
            <person name="Alvarado L."/>
            <person name="Berlin A."/>
            <person name="Chapman S.B."/>
            <person name="Chen Z."/>
            <person name="Freedman E."/>
            <person name="Gellesch M."/>
            <person name="Goldberg J."/>
            <person name="Griggs A."/>
            <person name="Gujja S."/>
            <person name="Heilman E."/>
            <person name="Heiman D."/>
            <person name="Howarth C."/>
            <person name="Mehta T."/>
            <person name="Neiman D."/>
            <person name="Pearson M."/>
            <person name="Roberts A."/>
            <person name="Saif S."/>
            <person name="Shea T."/>
            <person name="Shenoy N."/>
            <person name="Sisk P."/>
            <person name="Stolte C."/>
            <person name="Sykes S."/>
            <person name="White J."/>
            <person name="Yandava C."/>
            <person name="Haas B."/>
            <person name="Nusbaum C."/>
            <person name="Birren B."/>
        </authorList>
    </citation>
    <scope>NUCLEOTIDE SEQUENCE [LARGE SCALE GENOMIC DNA]</scope>
    <source>
        <strain evidence="4">ATCC 50818</strain>
    </source>
</reference>
<protein>
    <submittedName>
        <fullName evidence="4">Nitrile hydratase</fullName>
    </submittedName>
</protein>
<feature type="domain" description="Nitrile hydratase beta subunit" evidence="2">
    <location>
        <begin position="43"/>
        <end position="143"/>
    </location>
</feature>
<evidence type="ECO:0000313" key="4">
    <source>
        <dbReference type="EMBL" id="EGD82688.1"/>
    </source>
</evidence>
<dbReference type="InterPro" id="IPR036648">
    <property type="entry name" value="CN_Hdrase_a/SCN_Hdrase_g_sf"/>
</dbReference>
<dbReference type="KEGG" id="sre:PTSG_03349"/>
<organism evidence="5">
    <name type="scientific">Salpingoeca rosetta (strain ATCC 50818 / BSB-021)</name>
    <dbReference type="NCBI Taxonomy" id="946362"/>
    <lineage>
        <taxon>Eukaryota</taxon>
        <taxon>Choanoflagellata</taxon>
        <taxon>Craspedida</taxon>
        <taxon>Salpingoecidae</taxon>
        <taxon>Salpingoeca</taxon>
    </lineage>
</organism>
<dbReference type="GeneID" id="16076511"/>
<proteinExistence type="predicted"/>
<name>F2U4X2_SALR5</name>
<dbReference type="InterPro" id="IPR004232">
    <property type="entry name" value="CN_Hdrtase_a/SCN_Hdrlase_g"/>
</dbReference>
<dbReference type="SUPFAM" id="SSF50090">
    <property type="entry name" value="Electron transport accessory proteins"/>
    <property type="match status" value="1"/>
</dbReference>
<accession>F2U4X2</accession>
<dbReference type="GO" id="GO:0046914">
    <property type="term" value="F:transition metal ion binding"/>
    <property type="evidence" value="ECO:0007669"/>
    <property type="project" value="InterPro"/>
</dbReference>
<dbReference type="SUPFAM" id="SSF56209">
    <property type="entry name" value="Nitrile hydratase alpha chain"/>
    <property type="match status" value="1"/>
</dbReference>
<dbReference type="OMA" id="WYKSRTY"/>
<evidence type="ECO:0000256" key="1">
    <source>
        <dbReference type="ARBA" id="ARBA00022723"/>
    </source>
</evidence>
<dbReference type="AlphaFoldDB" id="F2U4X2"/>
<sequence length="416" mass="45988">MTICELSYYEKWAASMTAVFCERKLITERDISAHLGQQDVPAASHDYKPGDLVRVVEEDFSRVFRKPHVRTPGYVFGCTGVVERVCGRFSDPGLLAYNERSQQQTLYRVAFDHRMLWPSGYTHIDWNEPGSQVHVEIFGSWLRPATAGDVRVCRERAQSARLVETEQTRRIKAHVHAGHESREAAEVNAVAKEHINDEAFPLRPLADALVAALVARKVIAMPELNAAVSDIEAMGANMEGARLVVRAWKDAAFKSLLLQDAAAAAAQLGIATSNYHADGPSAESQHAEHSHAYPDGHTILTVVENTPHVHNLVVCTLCSCYPAAVLGLSPSWYKSLAYRCRAVRDPVRLLREEFGVSIPPHQHVRVHDSTANLRYLVLPMQPAGTEDWTEEQLLPLVTRDAMIGAGLPLSPSSVPS</sequence>
<dbReference type="InParanoid" id="F2U4X2"/>